<proteinExistence type="predicted"/>
<dbReference type="PANTHER" id="PTHR42905">
    <property type="entry name" value="PHOSPHOENOLPYRUVATE CARBOXYLASE"/>
    <property type="match status" value="1"/>
</dbReference>
<evidence type="ECO:0000313" key="2">
    <source>
        <dbReference type="Proteomes" id="UP000287394"/>
    </source>
</evidence>
<dbReference type="InterPro" id="IPR039556">
    <property type="entry name" value="ICL/PEPM"/>
</dbReference>
<dbReference type="AlphaFoldDB" id="A0A402CZN6"/>
<dbReference type="InterPro" id="IPR040442">
    <property type="entry name" value="Pyrv_kinase-like_dom_sf"/>
</dbReference>
<dbReference type="CDD" id="cd00377">
    <property type="entry name" value="ICL_PEPM"/>
    <property type="match status" value="1"/>
</dbReference>
<dbReference type="PANTHER" id="PTHR42905:SF16">
    <property type="entry name" value="CARBOXYPHOSPHONOENOLPYRUVATE PHOSPHONOMUTASE-LIKE PROTEIN (AFU_ORTHOLOGUE AFUA_5G07230)"/>
    <property type="match status" value="1"/>
</dbReference>
<gene>
    <name evidence="1" type="primary">prpB</name>
    <name evidence="1" type="ORF">CCAX7_59490</name>
</gene>
<protein>
    <submittedName>
        <fullName evidence="1">2-methylisocitrate lyase</fullName>
    </submittedName>
</protein>
<dbReference type="KEGG" id="ccot:CCAX7_59490"/>
<dbReference type="OrthoDB" id="9780430at2"/>
<keyword evidence="1" id="KW-0456">Lyase</keyword>
<keyword evidence="2" id="KW-1185">Reference proteome</keyword>
<dbReference type="FunCoup" id="A0A402CZN6">
    <property type="interactions" value="273"/>
</dbReference>
<dbReference type="Proteomes" id="UP000287394">
    <property type="component" value="Chromosome"/>
</dbReference>
<dbReference type="SUPFAM" id="SSF51621">
    <property type="entry name" value="Phosphoenolpyruvate/pyruvate domain"/>
    <property type="match status" value="1"/>
</dbReference>
<dbReference type="RefSeq" id="WP_119322776.1">
    <property type="nucleotide sequence ID" value="NZ_AP025739.1"/>
</dbReference>
<organism evidence="1 2">
    <name type="scientific">Capsulimonas corticalis</name>
    <dbReference type="NCBI Taxonomy" id="2219043"/>
    <lineage>
        <taxon>Bacteria</taxon>
        <taxon>Bacillati</taxon>
        <taxon>Armatimonadota</taxon>
        <taxon>Armatimonadia</taxon>
        <taxon>Capsulimonadales</taxon>
        <taxon>Capsulimonadaceae</taxon>
        <taxon>Capsulimonas</taxon>
    </lineage>
</organism>
<dbReference type="Gene3D" id="3.20.20.60">
    <property type="entry name" value="Phosphoenolpyruvate-binding domains"/>
    <property type="match status" value="1"/>
</dbReference>
<accession>A0A402CZN6</accession>
<dbReference type="EMBL" id="AP025739">
    <property type="protein sequence ID" value="BDI33898.1"/>
    <property type="molecule type" value="Genomic_DNA"/>
</dbReference>
<sequence>MTELLSQEEKAILLRQLHQGPKILVLPNAWDAASARIFEEAGFGAIASTSAGIAFALGYPDGQVIPRDEMLFMLRRIVATVRVPVTADIEAGYGADSVDEVLTTVRGVLAAGAVGINLEDLAEGGAALADADLQSEKIRTIRALADTHGIPLVINARTDIFSLASISAEEKLDRAIRRGNRYLDSGADCVFVPFVKDEPTISALAQGIRGPLNILALPGSPSVSELEALGVRRVSVGGGPARAAMSFTRSVAAELHDLGTYTRFTEQVMTYAEANQLFTKNNF</sequence>
<evidence type="ECO:0000313" key="1">
    <source>
        <dbReference type="EMBL" id="BDI33898.1"/>
    </source>
</evidence>
<name>A0A402CZN6_9BACT</name>
<dbReference type="InterPro" id="IPR015813">
    <property type="entry name" value="Pyrv/PenolPyrv_kinase-like_dom"/>
</dbReference>
<dbReference type="Pfam" id="PF13714">
    <property type="entry name" value="PEP_mutase"/>
    <property type="match status" value="1"/>
</dbReference>
<dbReference type="GO" id="GO:0016829">
    <property type="term" value="F:lyase activity"/>
    <property type="evidence" value="ECO:0007669"/>
    <property type="project" value="UniProtKB-KW"/>
</dbReference>
<reference evidence="1 2" key="1">
    <citation type="journal article" date="2019" name="Int. J. Syst. Evol. Microbiol.">
        <title>Capsulimonas corticalis gen. nov., sp. nov., an aerobic capsulated bacterium, of a novel bacterial order, Capsulimonadales ord. nov., of the class Armatimonadia of the phylum Armatimonadetes.</title>
        <authorList>
            <person name="Li J."/>
            <person name="Kudo C."/>
            <person name="Tonouchi A."/>
        </authorList>
    </citation>
    <scope>NUCLEOTIDE SEQUENCE [LARGE SCALE GENOMIC DNA]</scope>
    <source>
        <strain evidence="1 2">AX-7</strain>
    </source>
</reference>